<organism evidence="6 7">
    <name type="scientific">Methylomagnum ishizawai</name>
    <dbReference type="NCBI Taxonomy" id="1760988"/>
    <lineage>
        <taxon>Bacteria</taxon>
        <taxon>Pseudomonadati</taxon>
        <taxon>Pseudomonadota</taxon>
        <taxon>Gammaproteobacteria</taxon>
        <taxon>Methylococcales</taxon>
        <taxon>Methylococcaceae</taxon>
        <taxon>Methylomagnum</taxon>
    </lineage>
</organism>
<proteinExistence type="predicted"/>
<dbReference type="GO" id="GO:0015031">
    <property type="term" value="P:protein transport"/>
    <property type="evidence" value="ECO:0007669"/>
    <property type="project" value="UniProtKB-KW"/>
</dbReference>
<keyword evidence="4" id="KW-0653">Protein transport</keyword>
<gene>
    <name evidence="6" type="ORF">SAMN02949497_0577</name>
</gene>
<dbReference type="CDD" id="cd16325">
    <property type="entry name" value="LolA"/>
    <property type="match status" value="1"/>
</dbReference>
<dbReference type="EMBL" id="FXAM01000001">
    <property type="protein sequence ID" value="SMF93300.1"/>
    <property type="molecule type" value="Genomic_DNA"/>
</dbReference>
<dbReference type="STRING" id="1760988.SAMN02949497_0577"/>
<comment type="subunit">
    <text evidence="1">Monomer.</text>
</comment>
<keyword evidence="2" id="KW-0813">Transport</keyword>
<sequence length="200" mass="21542">MIFGGSKIRGGGLVLLVLLSAGVVHAAGPPPALTLPDLFARLAARSHMRARFVETKTLAVLKTPLRLEGTLEFRRPAYLAKHVERPAPEDYLIDGGSVTVSKPAAGQKIELALADYPALEAFAESLRAPLAGDLAGLSRYWRPSLGGSRKRWLLALAPVRPELVAVIRGVRLEGEDDRLLRMEIEEAGGDHASLSFEPLP</sequence>
<accession>A0A1Y6CSX2</accession>
<dbReference type="InterPro" id="IPR029046">
    <property type="entry name" value="LolA/LolB/LppX"/>
</dbReference>
<evidence type="ECO:0000313" key="7">
    <source>
        <dbReference type="Proteomes" id="UP000192923"/>
    </source>
</evidence>
<evidence type="ECO:0000256" key="2">
    <source>
        <dbReference type="ARBA" id="ARBA00022448"/>
    </source>
</evidence>
<dbReference type="Gene3D" id="2.50.20.10">
    <property type="entry name" value="Lipoprotein localisation LolA/LolB/LppX"/>
    <property type="match status" value="1"/>
</dbReference>
<protein>
    <submittedName>
        <fullName evidence="6">Outer membrane lipoprotein-sorting protein</fullName>
    </submittedName>
</protein>
<reference evidence="6 7" key="1">
    <citation type="submission" date="2016-12" db="EMBL/GenBank/DDBJ databases">
        <authorList>
            <person name="Song W.-J."/>
            <person name="Kurnit D.M."/>
        </authorList>
    </citation>
    <scope>NUCLEOTIDE SEQUENCE [LARGE SCALE GENOMIC DNA]</scope>
    <source>
        <strain evidence="6 7">175</strain>
    </source>
</reference>
<dbReference type="Proteomes" id="UP000192923">
    <property type="component" value="Unassembled WGS sequence"/>
</dbReference>
<dbReference type="InterPro" id="IPR004564">
    <property type="entry name" value="OM_lipoprot_carrier_LolA-like"/>
</dbReference>
<dbReference type="RefSeq" id="WP_125468772.1">
    <property type="nucleotide sequence ID" value="NZ_FXAM01000001.1"/>
</dbReference>
<evidence type="ECO:0000256" key="3">
    <source>
        <dbReference type="ARBA" id="ARBA00022729"/>
    </source>
</evidence>
<keyword evidence="6" id="KW-0449">Lipoprotein</keyword>
<evidence type="ECO:0000256" key="5">
    <source>
        <dbReference type="SAM" id="SignalP"/>
    </source>
</evidence>
<evidence type="ECO:0000256" key="1">
    <source>
        <dbReference type="ARBA" id="ARBA00011245"/>
    </source>
</evidence>
<keyword evidence="3 5" id="KW-0732">Signal</keyword>
<dbReference type="SUPFAM" id="SSF89392">
    <property type="entry name" value="Prokaryotic lipoproteins and lipoprotein localization factors"/>
    <property type="match status" value="1"/>
</dbReference>
<keyword evidence="7" id="KW-1185">Reference proteome</keyword>
<dbReference type="OrthoDB" id="5795106at2"/>
<name>A0A1Y6CSX2_9GAMM</name>
<dbReference type="Pfam" id="PF19574">
    <property type="entry name" value="LolA_3"/>
    <property type="match status" value="1"/>
</dbReference>
<evidence type="ECO:0000313" key="6">
    <source>
        <dbReference type="EMBL" id="SMF93300.1"/>
    </source>
</evidence>
<dbReference type="AlphaFoldDB" id="A0A1Y6CSX2"/>
<feature type="chain" id="PRO_5010984067" evidence="5">
    <location>
        <begin position="27"/>
        <end position="200"/>
    </location>
</feature>
<evidence type="ECO:0000256" key="4">
    <source>
        <dbReference type="ARBA" id="ARBA00022927"/>
    </source>
</evidence>
<feature type="signal peptide" evidence="5">
    <location>
        <begin position="1"/>
        <end position="26"/>
    </location>
</feature>